<evidence type="ECO:0000259" key="1">
    <source>
        <dbReference type="Pfam" id="PF18962"/>
    </source>
</evidence>
<name>A0A2S7IM31_9BACT</name>
<reference evidence="3" key="1">
    <citation type="submission" date="2018-02" db="EMBL/GenBank/DDBJ databases">
        <title>Genome sequencing of Solimonas sp. HR-BB.</title>
        <authorList>
            <person name="Lee Y."/>
            <person name="Jeon C.O."/>
        </authorList>
    </citation>
    <scope>NUCLEOTIDE SEQUENCE [LARGE SCALE GENOMIC DNA]</scope>
    <source>
        <strain evidence="3">HR-U</strain>
    </source>
</reference>
<sequence length="1434" mass="156313">MKFLWVVWLCLLGYQTVAQNERIIIGDKPNSYFCVGSFVEYPVSLEGNFPASASFSIEFGDSYYRTPYHQIPATYANGKIRFQVSFPAGLHENQLSSATILRVKSTNPSVVSDWSNDYFYASFLPVVTLTSRSYQANPNSTVPLEFSSFGSSTITALLRDVLTADSLRVTVTTTSALSDKRSEPIPVDKNRSYVLQSVSNRCGTGSGTGNVSIKVNPFSIRTTSVSPAESCTGNQAVVNFSTAGGNLSASGTFKIRLTRLNDNGQEELDTYKEVSATYSGNALSFIVPENIGEWERTYSVRIIQESPYLMSSSDQVRLKIFNPATARFSSVNHTINLGQRPNLSFDLKGTYPQVVHLSDQSTYRNNGYSPKHNLSFPTQTTRYTIQSYSTGCGAGQVDKTPVTVTVQAGFKVDSIPNQIFCEGQNVTLSLTSNVPLTEKATVQIRDYSYGYRGTPIEATIRSNQLRFTIPTLGNSGTVQAQDFILSITAGAYVFETSKMKISTKPSAFFSEGYRQYNINEIQDLDLPIKLMGGGPYELQLSDGRTLRITELSSLDSYYSYPNLRIRPTQAQSTYRLTKVSNTCQTTDLTNTSGNTSIITLTKPASHGIALTVPYQAYCVGDSVLISFQTTGTFGSDNEFRIQRILNDNQVTDLRTLKGTSGRSLNIPITELKNFSIRILSTNPVTQSEAVFLPIQKKPTLSLSTYERALTELLPGDSIPMNISESVTYVTSLTKLVLTNGKQDWTYYPAAADNRSGGFYTNFYPPESGSYRIKSATNVCGTTSGSGVLNVDLKPYRIFFPTAYASQKLVFCTKGSYQLPYGIAGSMPGNVKLMLEVAAAKDSVFREITSSIGTNLAAFQIPDTYTSGSYLIRLRAGDIPSTALPFELGTLPTATLSADGPTQVDYSLPMKITFTGQGPWNVTWNDGTIREFQLNPSTISEHISKTSTFELKGVTNGCGYGSVSGKVTGTVKARLTVSSSTNTICSGSSLLVRYYLDGEFNTSNKIRVGLYTARKGFIPLDSVTTTVSGTITVKIPAQLEGSDFYELRVITTSPQLSESRPLYLSFPPSYRLIGSNTINPGQYSTLRLINQNAASNIQTTINYELSTGQKGVFYNDSKEQTLSVAPTQTTTYTITSISNGCGKGSATGSATVTVNPPAERMINTQFVSTKSGYGYLCKGDTIFVSYETKGSFSATNLMSIQLSDSLGQQFTSLPTLPSNRDHELAGILPTTLKKGSGYRIRVVASDPSSMSSASATFYTTAEKASVKFGVAQLPMQVNGSVYKLPLEFTGDAPFSVSWGVEPYYASFFTNNLRDSLRIEALSPSLTYKIRQVTNVCGIGTVLEPNTLKVELITATEPTASHTIKAFPNPTTDQIRVEGLQPGSTMQLMTLTGQVIQQTEAKATQEDLSLRAVPPGIYLLHIQNATVVLTFRIQKL</sequence>
<dbReference type="OrthoDB" id="903507at2"/>
<dbReference type="RefSeq" id="WP_104709976.1">
    <property type="nucleotide sequence ID" value="NZ_PTRA01000001.1"/>
</dbReference>
<dbReference type="InterPro" id="IPR026444">
    <property type="entry name" value="Secre_tail"/>
</dbReference>
<proteinExistence type="predicted"/>
<dbReference type="Pfam" id="PF18962">
    <property type="entry name" value="Por_Secre_tail"/>
    <property type="match status" value="1"/>
</dbReference>
<keyword evidence="3" id="KW-1185">Reference proteome</keyword>
<gene>
    <name evidence="2" type="ORF">C5O19_03825</name>
</gene>
<protein>
    <recommendedName>
        <fullName evidence="1">Secretion system C-terminal sorting domain-containing protein</fullName>
    </recommendedName>
</protein>
<dbReference type="Proteomes" id="UP000239590">
    <property type="component" value="Unassembled WGS sequence"/>
</dbReference>
<comment type="caution">
    <text evidence="2">The sequence shown here is derived from an EMBL/GenBank/DDBJ whole genome shotgun (WGS) entry which is preliminary data.</text>
</comment>
<accession>A0A2S7IM31</accession>
<organism evidence="2 3">
    <name type="scientific">Siphonobacter curvatus</name>
    <dbReference type="NCBI Taxonomy" id="2094562"/>
    <lineage>
        <taxon>Bacteria</taxon>
        <taxon>Pseudomonadati</taxon>
        <taxon>Bacteroidota</taxon>
        <taxon>Cytophagia</taxon>
        <taxon>Cytophagales</taxon>
        <taxon>Cytophagaceae</taxon>
        <taxon>Siphonobacter</taxon>
    </lineage>
</organism>
<feature type="domain" description="Secretion system C-terminal sorting" evidence="1">
    <location>
        <begin position="1365"/>
        <end position="1424"/>
    </location>
</feature>
<evidence type="ECO:0000313" key="2">
    <source>
        <dbReference type="EMBL" id="PQA58801.1"/>
    </source>
</evidence>
<dbReference type="NCBIfam" id="TIGR04183">
    <property type="entry name" value="Por_Secre_tail"/>
    <property type="match status" value="1"/>
</dbReference>
<dbReference type="EMBL" id="PTRA01000001">
    <property type="protein sequence ID" value="PQA58801.1"/>
    <property type="molecule type" value="Genomic_DNA"/>
</dbReference>
<evidence type="ECO:0000313" key="3">
    <source>
        <dbReference type="Proteomes" id="UP000239590"/>
    </source>
</evidence>